<evidence type="ECO:0000256" key="6">
    <source>
        <dbReference type="PIRSR" id="PIRSR000699-2"/>
    </source>
</evidence>
<keyword evidence="4" id="KW-0598">Phosphotransferase system</keyword>
<evidence type="ECO:0000256" key="3">
    <source>
        <dbReference type="ARBA" id="ARBA00022679"/>
    </source>
</evidence>
<dbReference type="PIRSF" id="PIRSF000699">
    <property type="entry name" value="PTS_IILac_III"/>
    <property type="match status" value="1"/>
</dbReference>
<dbReference type="AlphaFoldDB" id="A0A0D5ZJ77"/>
<feature type="active site" description="Tele-phosphohistidine intermediate" evidence="5">
    <location>
        <position position="77"/>
    </location>
</feature>
<name>A0A0D5ZJ77_9BACT</name>
<evidence type="ECO:0000256" key="1">
    <source>
        <dbReference type="ARBA" id="ARBA00022448"/>
    </source>
</evidence>
<feature type="modified residue" description="Phosphohistidine; by HPr" evidence="7">
    <location>
        <position position="77"/>
    </location>
</feature>
<sequence>MENNIEQLCFELISFSGEAKNCFLEAVDLAFDEKLEQAKEKVKEGKKFLKNTHNAHSNLLTASLNGQIQNESVLIMHSEDQFMSAENALVMAEKMIKLVEKLTDKYKEGKNEKN</sequence>
<dbReference type="PROSITE" id="PS51095">
    <property type="entry name" value="PTS_EIIA_TYPE_3"/>
    <property type="match status" value="1"/>
</dbReference>
<keyword evidence="6" id="KW-0460">Magnesium</keyword>
<keyword evidence="2" id="KW-0762">Sugar transport</keyword>
<dbReference type="HOGENOM" id="CLU_152490_0_0_14"/>
<keyword evidence="1" id="KW-0813">Transport</keyword>
<evidence type="ECO:0000313" key="9">
    <source>
        <dbReference type="Proteomes" id="UP000032722"/>
    </source>
</evidence>
<dbReference type="Proteomes" id="UP000032722">
    <property type="component" value="Chromosome"/>
</dbReference>
<dbReference type="GO" id="GO:0009401">
    <property type="term" value="P:phosphoenolpyruvate-dependent sugar phosphotransferase system"/>
    <property type="evidence" value="ECO:0007669"/>
    <property type="project" value="UniProtKB-KW"/>
</dbReference>
<dbReference type="InterPro" id="IPR003188">
    <property type="entry name" value="PTS_IIA_lac/cel"/>
</dbReference>
<keyword evidence="6" id="KW-0479">Metal-binding</keyword>
<dbReference type="Gene3D" id="1.20.58.80">
    <property type="entry name" value="Phosphotransferase system, lactose/cellobiose-type IIA subunit"/>
    <property type="match status" value="1"/>
</dbReference>
<dbReference type="PATRIC" id="fig|29556.3.peg.28"/>
<comment type="cofactor">
    <cofactor evidence="6">
        <name>Mg(2+)</name>
        <dbReference type="ChEBI" id="CHEBI:18420"/>
    </cofactor>
    <text evidence="6">Binds 1 Mg(2+) ion per trimer.</text>
</comment>
<proteinExistence type="predicted"/>
<evidence type="ECO:0000256" key="4">
    <source>
        <dbReference type="ARBA" id="ARBA00022683"/>
    </source>
</evidence>
<evidence type="ECO:0000256" key="5">
    <source>
        <dbReference type="PIRSR" id="PIRSR000699-1"/>
    </source>
</evidence>
<gene>
    <name evidence="8" type="ORF">VO56_00130</name>
</gene>
<organism evidence="9">
    <name type="scientific">Mycoplasmopsis gallinacea</name>
    <dbReference type="NCBI Taxonomy" id="29556"/>
    <lineage>
        <taxon>Bacteria</taxon>
        <taxon>Bacillati</taxon>
        <taxon>Mycoplasmatota</taxon>
        <taxon>Mycoplasmoidales</taxon>
        <taxon>Metamycoplasmataceae</taxon>
        <taxon>Mycoplasmopsis</taxon>
    </lineage>
</organism>
<evidence type="ECO:0000256" key="7">
    <source>
        <dbReference type="PROSITE-ProRule" id="PRU00418"/>
    </source>
</evidence>
<evidence type="ECO:0000256" key="2">
    <source>
        <dbReference type="ARBA" id="ARBA00022597"/>
    </source>
</evidence>
<accession>A0A0D5ZJ77</accession>
<dbReference type="EMBL" id="CP011021">
    <property type="protein sequence ID" value="AKA49700.1"/>
    <property type="molecule type" value="Genomic_DNA"/>
</dbReference>
<dbReference type="SUPFAM" id="SSF46973">
    <property type="entry name" value="Enzyme IIa from lactose specific PTS, IIa-lac"/>
    <property type="match status" value="1"/>
</dbReference>
<feature type="binding site" evidence="6">
    <location>
        <position position="80"/>
    </location>
    <ligand>
        <name>Mg(2+)</name>
        <dbReference type="ChEBI" id="CHEBI:18420"/>
        <note>ligand shared between all trimeric partners</note>
    </ligand>
</feature>
<dbReference type="Pfam" id="PF02255">
    <property type="entry name" value="PTS_IIA"/>
    <property type="match status" value="1"/>
</dbReference>
<dbReference type="InterPro" id="IPR036542">
    <property type="entry name" value="PTS_IIA_lac/cel_sf"/>
</dbReference>
<evidence type="ECO:0000313" key="8">
    <source>
        <dbReference type="EMBL" id="AKA49700.1"/>
    </source>
</evidence>
<evidence type="ECO:0008006" key="10">
    <source>
        <dbReference type="Google" id="ProtNLM"/>
    </source>
</evidence>
<dbReference type="PANTHER" id="PTHR34382">
    <property type="entry name" value="PTS SYSTEM N,N'-DIACETYLCHITOBIOSE-SPECIFIC EIIA COMPONENT"/>
    <property type="match status" value="1"/>
</dbReference>
<dbReference type="GO" id="GO:0046872">
    <property type="term" value="F:metal ion binding"/>
    <property type="evidence" value="ECO:0007669"/>
    <property type="project" value="UniProtKB-KW"/>
</dbReference>
<keyword evidence="3" id="KW-0808">Transferase</keyword>
<protein>
    <recommendedName>
        <fullName evidence="10">PTS lactose/cellobiose transporter subunit IIA</fullName>
    </recommendedName>
</protein>
<dbReference type="GO" id="GO:0016740">
    <property type="term" value="F:transferase activity"/>
    <property type="evidence" value="ECO:0007669"/>
    <property type="project" value="UniProtKB-KW"/>
</dbReference>
<reference evidence="8 9" key="1">
    <citation type="journal article" date="2015" name="Genome Announc.">
        <title>Complete Genome Sequence of Mycoplasma meleagridis, a Possible Emerging Pathogen in Chickens.</title>
        <authorList>
            <person name="Abolnik C."/>
        </authorList>
    </citation>
    <scope>NUCLEOTIDE SEQUENCE [LARGE SCALE GENOMIC DNA]</scope>
    <source>
        <strain evidence="8 9">B2096 8B</strain>
    </source>
</reference>
<dbReference type="PANTHER" id="PTHR34382:SF7">
    <property type="entry name" value="PTS SYSTEM N,N'-DIACETYLCHITOBIOSE-SPECIFIC EIIA COMPONENT"/>
    <property type="match status" value="1"/>
</dbReference>
<dbReference type="KEGG" id="mgb:VO56_00130"/>